<feature type="transmembrane region" description="Helical" evidence="2">
    <location>
        <begin position="36"/>
        <end position="55"/>
    </location>
</feature>
<dbReference type="Proteomes" id="UP000604046">
    <property type="component" value="Unassembled WGS sequence"/>
</dbReference>
<evidence type="ECO:0000256" key="1">
    <source>
        <dbReference type="SAM" id="MobiDB-lite"/>
    </source>
</evidence>
<keyword evidence="2" id="KW-0472">Membrane</keyword>
<comment type="caution">
    <text evidence="3">The sequence shown here is derived from an EMBL/GenBank/DDBJ whole genome shotgun (WGS) entry which is preliminary data.</text>
</comment>
<protein>
    <submittedName>
        <fullName evidence="3">Uncharacterized protein</fullName>
    </submittedName>
</protein>
<evidence type="ECO:0000256" key="2">
    <source>
        <dbReference type="SAM" id="Phobius"/>
    </source>
</evidence>
<feature type="compositionally biased region" description="Basic and acidic residues" evidence="1">
    <location>
        <begin position="71"/>
        <end position="81"/>
    </location>
</feature>
<accession>A0A812SU40</accession>
<dbReference type="AlphaFoldDB" id="A0A812SU40"/>
<evidence type="ECO:0000313" key="4">
    <source>
        <dbReference type="Proteomes" id="UP000604046"/>
    </source>
</evidence>
<reference evidence="3" key="1">
    <citation type="submission" date="2021-02" db="EMBL/GenBank/DDBJ databases">
        <authorList>
            <person name="Dougan E. K."/>
            <person name="Rhodes N."/>
            <person name="Thang M."/>
            <person name="Chan C."/>
        </authorList>
    </citation>
    <scope>NUCLEOTIDE SEQUENCE</scope>
</reference>
<keyword evidence="2" id="KW-1133">Transmembrane helix</keyword>
<keyword evidence="2" id="KW-0812">Transmembrane</keyword>
<sequence>MGAKHRGKAAAAAPLSLGISAGSRDAKCSCAEFCLGLVLGVTCVLVLHLPLAAAVNSPVGPREGPLSEESDSPRPDPDGHEPELVLVAAAAETPGPRVHRGQACETLHRLSGLSWRVIEQCSEADLQALARLCLPGNLAGMPPATRSLLCTMAQTPLAEITWVQPTTTRPAAHEQAMASSSSASFDMCLQALENRLSELEGVVGTVVTSSRPLRPILTRVRDVELELASRTS</sequence>
<keyword evidence="4" id="KW-1185">Reference proteome</keyword>
<gene>
    <name evidence="3" type="ORF">SNAT2548_LOCUS28167</name>
</gene>
<feature type="region of interest" description="Disordered" evidence="1">
    <location>
        <begin position="58"/>
        <end position="81"/>
    </location>
</feature>
<proteinExistence type="predicted"/>
<evidence type="ECO:0000313" key="3">
    <source>
        <dbReference type="EMBL" id="CAE7502966.1"/>
    </source>
</evidence>
<dbReference type="EMBL" id="CAJNDS010002506">
    <property type="protein sequence ID" value="CAE7502966.1"/>
    <property type="molecule type" value="Genomic_DNA"/>
</dbReference>
<organism evidence="3 4">
    <name type="scientific">Symbiodinium natans</name>
    <dbReference type="NCBI Taxonomy" id="878477"/>
    <lineage>
        <taxon>Eukaryota</taxon>
        <taxon>Sar</taxon>
        <taxon>Alveolata</taxon>
        <taxon>Dinophyceae</taxon>
        <taxon>Suessiales</taxon>
        <taxon>Symbiodiniaceae</taxon>
        <taxon>Symbiodinium</taxon>
    </lineage>
</organism>
<name>A0A812SU40_9DINO</name>